<dbReference type="Proteomes" id="UP000187013">
    <property type="component" value="Unassembled WGS sequence"/>
</dbReference>
<dbReference type="eggNOG" id="KOG2678">
    <property type="taxonomic scope" value="Eukaryota"/>
</dbReference>
<protein>
    <submittedName>
        <fullName evidence="11">Uncharacterized protein</fullName>
    </submittedName>
</protein>
<dbReference type="PANTHER" id="PTHR13050">
    <property type="entry name" value="USE1-LIKE PROTEIN"/>
    <property type="match status" value="1"/>
</dbReference>
<gene>
    <name evidence="11" type="ORF">ZYGR_0AD06860</name>
</gene>
<dbReference type="GO" id="GO:0006890">
    <property type="term" value="P:retrograde vesicle-mediated transport, Golgi to endoplasmic reticulum"/>
    <property type="evidence" value="ECO:0007669"/>
    <property type="project" value="TreeGrafter"/>
</dbReference>
<evidence type="ECO:0000256" key="4">
    <source>
        <dbReference type="ARBA" id="ARBA00022692"/>
    </source>
</evidence>
<comment type="similarity">
    <text evidence="2">Belongs to the USE1 family.</text>
</comment>
<dbReference type="GO" id="GO:0005789">
    <property type="term" value="C:endoplasmic reticulum membrane"/>
    <property type="evidence" value="ECO:0007669"/>
    <property type="project" value="UniProtKB-SubCell"/>
</dbReference>
<evidence type="ECO:0000256" key="9">
    <source>
        <dbReference type="ARBA" id="ARBA00023136"/>
    </source>
</evidence>
<accession>A0A1Q3A7A7</accession>
<dbReference type="AlphaFoldDB" id="A0A1Q3A7A7"/>
<evidence type="ECO:0000256" key="2">
    <source>
        <dbReference type="ARBA" id="ARBA00007891"/>
    </source>
</evidence>
<keyword evidence="9 10" id="KW-0472">Membrane</keyword>
<keyword evidence="8 10" id="KW-1133">Transmembrane helix</keyword>
<evidence type="ECO:0000256" key="5">
    <source>
        <dbReference type="ARBA" id="ARBA00022824"/>
    </source>
</evidence>
<name>A0A1Q3A7A7_ZYGRO</name>
<reference evidence="11 12" key="1">
    <citation type="submission" date="2016-08" db="EMBL/GenBank/DDBJ databases">
        <title>Draft genome sequence of allopolyploid Zygosaccharomyces rouxii.</title>
        <authorList>
            <person name="Watanabe J."/>
            <person name="Uehara K."/>
            <person name="Mogi Y."/>
            <person name="Tsukioka Y."/>
        </authorList>
    </citation>
    <scope>NUCLEOTIDE SEQUENCE [LARGE SCALE GENOMIC DNA]</scope>
    <source>
        <strain evidence="11 12">NBRC 110957</strain>
    </source>
</reference>
<feature type="transmembrane region" description="Helical" evidence="10">
    <location>
        <begin position="223"/>
        <end position="247"/>
    </location>
</feature>
<dbReference type="EMBL" id="BDGX01000030">
    <property type="protein sequence ID" value="GAV51503.1"/>
    <property type="molecule type" value="Genomic_DNA"/>
</dbReference>
<keyword evidence="5" id="KW-0256">Endoplasmic reticulum</keyword>
<dbReference type="InterPro" id="IPR019150">
    <property type="entry name" value="Vesicle_transport_protein_Use1"/>
</dbReference>
<evidence type="ECO:0000313" key="12">
    <source>
        <dbReference type="Proteomes" id="UP000187013"/>
    </source>
</evidence>
<dbReference type="PANTHER" id="PTHR13050:SF7">
    <property type="entry name" value="VESICLE TRANSPORT PROTEIN USE1"/>
    <property type="match status" value="1"/>
</dbReference>
<keyword evidence="4 10" id="KW-0812">Transmembrane</keyword>
<keyword evidence="7" id="KW-0653">Protein transport</keyword>
<dbReference type="GO" id="GO:0031201">
    <property type="term" value="C:SNARE complex"/>
    <property type="evidence" value="ECO:0007669"/>
    <property type="project" value="TreeGrafter"/>
</dbReference>
<keyword evidence="3" id="KW-0813">Transport</keyword>
<organism evidence="11 12">
    <name type="scientific">Zygosaccharomyces rouxii</name>
    <dbReference type="NCBI Taxonomy" id="4956"/>
    <lineage>
        <taxon>Eukaryota</taxon>
        <taxon>Fungi</taxon>
        <taxon>Dikarya</taxon>
        <taxon>Ascomycota</taxon>
        <taxon>Saccharomycotina</taxon>
        <taxon>Saccharomycetes</taxon>
        <taxon>Saccharomycetales</taxon>
        <taxon>Saccharomycetaceae</taxon>
        <taxon>Zygosaccharomyces</taxon>
    </lineage>
</organism>
<evidence type="ECO:0000256" key="3">
    <source>
        <dbReference type="ARBA" id="ARBA00022448"/>
    </source>
</evidence>
<evidence type="ECO:0000256" key="10">
    <source>
        <dbReference type="SAM" id="Phobius"/>
    </source>
</evidence>
<comment type="caution">
    <text evidence="11">The sequence shown here is derived from an EMBL/GenBank/DDBJ whole genome shotgun (WGS) entry which is preliminary data.</text>
</comment>
<comment type="subcellular location">
    <subcellularLocation>
        <location evidence="1">Endoplasmic reticulum membrane</location>
        <topology evidence="1">Single-pass type IV membrane protein</topology>
    </subcellularLocation>
</comment>
<dbReference type="Pfam" id="PF09753">
    <property type="entry name" value="Use1"/>
    <property type="match status" value="1"/>
</dbReference>
<evidence type="ECO:0000256" key="6">
    <source>
        <dbReference type="ARBA" id="ARBA00022892"/>
    </source>
</evidence>
<evidence type="ECO:0000256" key="8">
    <source>
        <dbReference type="ARBA" id="ARBA00022989"/>
    </source>
</evidence>
<evidence type="ECO:0000256" key="7">
    <source>
        <dbReference type="ARBA" id="ARBA00022927"/>
    </source>
</evidence>
<sequence length="250" mass="28442">MDVETRYRKDMDYANDPLLSYLLNTKHLGNLSVLTADAVKSDLKGYGRRNNILQYQEQYGKLEFECFENQQDKLSLMSKEYRTCEESQRTRRFSVDFDVPGVESTASINGAVEEELGREESADQEGLTELRRRLLGRRHSVGSDVGRSTDRQIEDQDNLQNELVQDMTKLVGSLRQGATAFQNALDEDKFVLDAAEIGVQVASRSLTDISGKLKKYDKKKLGYLFYILATLFMIIGLLVTFVIIKLFPAL</sequence>
<dbReference type="GO" id="GO:0005484">
    <property type="term" value="F:SNAP receptor activity"/>
    <property type="evidence" value="ECO:0007669"/>
    <property type="project" value="TreeGrafter"/>
</dbReference>
<dbReference type="GO" id="GO:0015031">
    <property type="term" value="P:protein transport"/>
    <property type="evidence" value="ECO:0007669"/>
    <property type="project" value="UniProtKB-KW"/>
</dbReference>
<dbReference type="OrthoDB" id="4008582at2759"/>
<proteinExistence type="inferred from homology"/>
<keyword evidence="6" id="KW-0931">ER-Golgi transport</keyword>
<evidence type="ECO:0000256" key="1">
    <source>
        <dbReference type="ARBA" id="ARBA00004163"/>
    </source>
</evidence>
<evidence type="ECO:0000313" key="11">
    <source>
        <dbReference type="EMBL" id="GAV51503.1"/>
    </source>
</evidence>